<dbReference type="Proteomes" id="UP000325780">
    <property type="component" value="Unassembled WGS sequence"/>
</dbReference>
<organism evidence="2 3">
    <name type="scientific">Aspergillus avenaceus</name>
    <dbReference type="NCBI Taxonomy" id="36643"/>
    <lineage>
        <taxon>Eukaryota</taxon>
        <taxon>Fungi</taxon>
        <taxon>Dikarya</taxon>
        <taxon>Ascomycota</taxon>
        <taxon>Pezizomycotina</taxon>
        <taxon>Eurotiomycetes</taxon>
        <taxon>Eurotiomycetidae</taxon>
        <taxon>Eurotiales</taxon>
        <taxon>Aspergillaceae</taxon>
        <taxon>Aspergillus</taxon>
        <taxon>Aspergillus subgen. Circumdati</taxon>
    </lineage>
</organism>
<evidence type="ECO:0000313" key="2">
    <source>
        <dbReference type="EMBL" id="KAE8155225.1"/>
    </source>
</evidence>
<feature type="region of interest" description="Disordered" evidence="1">
    <location>
        <begin position="23"/>
        <end position="52"/>
    </location>
</feature>
<reference evidence="2 3" key="1">
    <citation type="submission" date="2019-04" db="EMBL/GenBank/DDBJ databases">
        <title>Friends and foes A comparative genomics study of 23 Aspergillus species from section Flavi.</title>
        <authorList>
            <consortium name="DOE Joint Genome Institute"/>
            <person name="Kjaerbolling I."/>
            <person name="Vesth T."/>
            <person name="Frisvad J.C."/>
            <person name="Nybo J.L."/>
            <person name="Theobald S."/>
            <person name="Kildgaard S."/>
            <person name="Isbrandt T."/>
            <person name="Kuo A."/>
            <person name="Sato A."/>
            <person name="Lyhne E.K."/>
            <person name="Kogle M.E."/>
            <person name="Wiebenga A."/>
            <person name="Kun R.S."/>
            <person name="Lubbers R.J."/>
            <person name="Makela M.R."/>
            <person name="Barry K."/>
            <person name="Chovatia M."/>
            <person name="Clum A."/>
            <person name="Daum C."/>
            <person name="Haridas S."/>
            <person name="He G."/>
            <person name="LaButti K."/>
            <person name="Lipzen A."/>
            <person name="Mondo S."/>
            <person name="Riley R."/>
            <person name="Salamov A."/>
            <person name="Simmons B.A."/>
            <person name="Magnuson J.K."/>
            <person name="Henrissat B."/>
            <person name="Mortensen U.H."/>
            <person name="Larsen T.O."/>
            <person name="Devries R.P."/>
            <person name="Grigoriev I.V."/>
            <person name="Machida M."/>
            <person name="Baker S.E."/>
            <person name="Andersen M.R."/>
        </authorList>
    </citation>
    <scope>NUCLEOTIDE SEQUENCE [LARGE SCALE GENOMIC DNA]</scope>
    <source>
        <strain evidence="2 3">IBT 18842</strain>
    </source>
</reference>
<gene>
    <name evidence="2" type="ORF">BDV25DRAFT_146351</name>
</gene>
<accession>A0A5N6U9C9</accession>
<name>A0A5N6U9C9_ASPAV</name>
<evidence type="ECO:0000256" key="1">
    <source>
        <dbReference type="SAM" id="MobiDB-lite"/>
    </source>
</evidence>
<protein>
    <submittedName>
        <fullName evidence="2">Uncharacterized protein</fullName>
    </submittedName>
</protein>
<dbReference type="OrthoDB" id="4433012at2759"/>
<proteinExistence type="predicted"/>
<sequence>MPALPPSSPKGRPPTDYERWLQERDPDTTLCNEPQYGPDHDGNCSHLATSSSLRTRSAAVTLYLSLLKLTFEAPRNRNARTCFLCS</sequence>
<dbReference type="AlphaFoldDB" id="A0A5N6U9C9"/>
<keyword evidence="3" id="KW-1185">Reference proteome</keyword>
<evidence type="ECO:0000313" key="3">
    <source>
        <dbReference type="Proteomes" id="UP000325780"/>
    </source>
</evidence>
<dbReference type="EMBL" id="ML742023">
    <property type="protein sequence ID" value="KAE8155225.1"/>
    <property type="molecule type" value="Genomic_DNA"/>
</dbReference>